<dbReference type="SUPFAM" id="SSF109604">
    <property type="entry name" value="HD-domain/PDEase-like"/>
    <property type="match status" value="1"/>
</dbReference>
<comment type="pathway">
    <text evidence="2">Purine metabolism.</text>
</comment>
<proteinExistence type="inferred from homology"/>
<evidence type="ECO:0000256" key="1">
    <source>
        <dbReference type="ARBA" id="ARBA00019852"/>
    </source>
</evidence>
<dbReference type="Pfam" id="PF19296">
    <property type="entry name" value="RelA_AH_RIS"/>
    <property type="match status" value="1"/>
</dbReference>
<dbReference type="InterPro" id="IPR002912">
    <property type="entry name" value="ACT_dom"/>
</dbReference>
<name>A0A2K9LHR3_9GAMM</name>
<dbReference type="SUPFAM" id="SSF81271">
    <property type="entry name" value="TGS-like"/>
    <property type="match status" value="1"/>
</dbReference>
<reference evidence="10" key="1">
    <citation type="submission" date="2017-08" db="EMBL/GenBank/DDBJ databases">
        <title>Direct submision.</title>
        <authorList>
            <person name="Kim S.-J."/>
            <person name="Rhee S.-K."/>
        </authorList>
    </citation>
    <scope>NUCLEOTIDE SEQUENCE [LARGE SCALE GENOMIC DNA]</scope>
    <source>
        <strain evidence="10">GI5</strain>
    </source>
</reference>
<dbReference type="AlphaFoldDB" id="A0A2K9LHR3"/>
<dbReference type="FunFam" id="3.30.460.10:FF:000001">
    <property type="entry name" value="GTP pyrophosphokinase RelA"/>
    <property type="match status" value="1"/>
</dbReference>
<dbReference type="InterPro" id="IPR004811">
    <property type="entry name" value="RelA/Spo_fam"/>
</dbReference>
<gene>
    <name evidence="9" type="ORF">Kalk_04795</name>
</gene>
<dbReference type="SUPFAM" id="SSF81301">
    <property type="entry name" value="Nucleotidyltransferase"/>
    <property type="match status" value="1"/>
</dbReference>
<dbReference type="Pfam" id="PF13291">
    <property type="entry name" value="ACT_4"/>
    <property type="match status" value="1"/>
</dbReference>
<dbReference type="InterPro" id="IPR004095">
    <property type="entry name" value="TGS"/>
</dbReference>
<evidence type="ECO:0000256" key="5">
    <source>
        <dbReference type="ARBA" id="ARBA00033308"/>
    </source>
</evidence>
<dbReference type="PROSITE" id="PS51880">
    <property type="entry name" value="TGS"/>
    <property type="match status" value="1"/>
</dbReference>
<keyword evidence="9" id="KW-0418">Kinase</keyword>
<dbReference type="InterPro" id="IPR045865">
    <property type="entry name" value="ACT-like_dom_sf"/>
</dbReference>
<keyword evidence="10" id="KW-1185">Reference proteome</keyword>
<dbReference type="InterPro" id="IPR045600">
    <property type="entry name" value="RelA/SpoT_AH_RIS"/>
</dbReference>
<dbReference type="Pfam" id="PF02824">
    <property type="entry name" value="TGS"/>
    <property type="match status" value="1"/>
</dbReference>
<comment type="function">
    <text evidence="6">In eubacteria ppGpp (guanosine 3'-diphosphate 5'-diphosphate) is a mediator of the stringent response that coordinates a variety of cellular activities in response to changes in nutritional abundance.</text>
</comment>
<evidence type="ECO:0000256" key="2">
    <source>
        <dbReference type="ARBA" id="ARBA00025704"/>
    </source>
</evidence>
<dbReference type="OrthoDB" id="9805041at2"/>
<dbReference type="InterPro" id="IPR033655">
    <property type="entry name" value="TGS_RelA/SpoT"/>
</dbReference>
<feature type="domain" description="TGS" evidence="8">
    <location>
        <begin position="416"/>
        <end position="477"/>
    </location>
</feature>
<dbReference type="GO" id="GO:0008893">
    <property type="term" value="F:guanosine-3',5'-bis(diphosphate) 3'-diphosphatase activity"/>
    <property type="evidence" value="ECO:0007669"/>
    <property type="project" value="TreeGrafter"/>
</dbReference>
<evidence type="ECO:0000259" key="7">
    <source>
        <dbReference type="PROSITE" id="PS51671"/>
    </source>
</evidence>
<sequence length="755" mass="85119">MVTVRNQQVIREDGSVDLDAWIDRLKDKVEITDEVGLREVALYAQEMETAAIARDDAQWESSNSFYTGLEIAEILAELHLDTDALKAAVIYRAVREGKTSLGDVSKRTGGNIAKLIEGVLRMAAISAVMNPENRVVLGQATDQLDNLRKMLVAMVDDVRVALIKLAERTCAIRAVKNAPEEKKQRVAREVFDIYAPLAHRLGIGHLKWELEDLSFRYLQPDAYMRIAKLLDEKRLNRDDYIRSVVEQLHAALARVGVESDINGRAKHIYSIWRKMKRKNIDFYQVYDIRAVRVLVPDIRDCYAALGVVHNIWQHIPKEFDDYIATPKENGYRSLHTAVLGPEGKVLEVQIRTQDMHDEAELGVCAHWRYKEGSTGRSDSYDGKIAWLRQVLEWQEDLGDSSVSSVLSQFSEDIVDERVYVFTPEGHVVDLAQGATPLDFAYHIHTEVGHRCRGAKVNGRIVPLNYQVRTGEQVEILKGNESRPSRDWLQPSLGFLGTSRARAKVIHWFKLQDRDRNIEGGRELLDKEFKRLDVGKLNLDRVAQALNLKTADDIYAAVGAGDLRVSQVLNNIQEFDNETRQQELLPIDTRKPRVNPIASEFSINGVDNLMTSIAGCCKPVPGDAVVGYISVGRGVTVHRKHCKELQRLMEIHGDRVVDVTWSAEAGRTYPVEVFIKAYDRQGLLRDITLVLSTERVNVTSINTLSNPSDNTATMTLTMEINSLAGLGDVLARINQLSNVIEVRRSHQGNKDAKSRH</sequence>
<dbReference type="InterPro" id="IPR012675">
    <property type="entry name" value="Beta-grasp_dom_sf"/>
</dbReference>
<dbReference type="Proteomes" id="UP000235116">
    <property type="component" value="Chromosome"/>
</dbReference>
<dbReference type="Pfam" id="PF13328">
    <property type="entry name" value="HD_4"/>
    <property type="match status" value="1"/>
</dbReference>
<dbReference type="Gene3D" id="1.10.3210.10">
    <property type="entry name" value="Hypothetical protein af1432"/>
    <property type="match status" value="1"/>
</dbReference>
<dbReference type="CDD" id="cd01668">
    <property type="entry name" value="TGS_RSH"/>
    <property type="match status" value="1"/>
</dbReference>
<evidence type="ECO:0000313" key="9">
    <source>
        <dbReference type="EMBL" id="AUM11777.1"/>
    </source>
</evidence>
<dbReference type="CDD" id="cd05399">
    <property type="entry name" value="NT_Rel-Spo_like"/>
    <property type="match status" value="1"/>
</dbReference>
<dbReference type="InterPro" id="IPR043519">
    <property type="entry name" value="NT_sf"/>
</dbReference>
<evidence type="ECO:0000256" key="6">
    <source>
        <dbReference type="RuleBase" id="RU003847"/>
    </source>
</evidence>
<organism evidence="9 10">
    <name type="scientific">Ketobacter alkanivorans</name>
    <dbReference type="NCBI Taxonomy" id="1917421"/>
    <lineage>
        <taxon>Bacteria</taxon>
        <taxon>Pseudomonadati</taxon>
        <taxon>Pseudomonadota</taxon>
        <taxon>Gammaproteobacteria</taxon>
        <taxon>Pseudomonadales</taxon>
        <taxon>Ketobacteraceae</taxon>
        <taxon>Ketobacter</taxon>
    </lineage>
</organism>
<dbReference type="InterPro" id="IPR012676">
    <property type="entry name" value="TGS-like"/>
</dbReference>
<dbReference type="NCBIfam" id="NF008124">
    <property type="entry name" value="PRK10872.1"/>
    <property type="match status" value="1"/>
</dbReference>
<comment type="similarity">
    <text evidence="6">Belongs to the relA/spoT family.</text>
</comment>
<dbReference type="FunFam" id="3.10.20.30:FF:000002">
    <property type="entry name" value="GTP pyrophosphokinase (RelA/SpoT)"/>
    <property type="match status" value="1"/>
</dbReference>
<dbReference type="PANTHER" id="PTHR21262:SF31">
    <property type="entry name" value="GTP PYROPHOSPHOKINASE"/>
    <property type="match status" value="1"/>
</dbReference>
<dbReference type="GO" id="GO:0042594">
    <property type="term" value="P:response to starvation"/>
    <property type="evidence" value="ECO:0007669"/>
    <property type="project" value="TreeGrafter"/>
</dbReference>
<dbReference type="GO" id="GO:0005886">
    <property type="term" value="C:plasma membrane"/>
    <property type="evidence" value="ECO:0007669"/>
    <property type="project" value="TreeGrafter"/>
</dbReference>
<dbReference type="KEGG" id="kak:Kalk_04795"/>
<dbReference type="PANTHER" id="PTHR21262">
    <property type="entry name" value="GUANOSINE-3',5'-BIS DIPHOSPHATE 3'-PYROPHOSPHOHYDROLASE"/>
    <property type="match status" value="1"/>
</dbReference>
<dbReference type="InterPro" id="IPR007685">
    <property type="entry name" value="RelA_SpoT"/>
</dbReference>
<dbReference type="GO" id="GO:0015949">
    <property type="term" value="P:nucleobase-containing small molecule interconversion"/>
    <property type="evidence" value="ECO:0007669"/>
    <property type="project" value="UniProtKB-ARBA"/>
</dbReference>
<dbReference type="Pfam" id="PF04607">
    <property type="entry name" value="RelA_SpoT"/>
    <property type="match status" value="1"/>
</dbReference>
<accession>A0A2K9LHR3</accession>
<keyword evidence="9" id="KW-0808">Transferase</keyword>
<evidence type="ECO:0000256" key="3">
    <source>
        <dbReference type="ARBA" id="ARBA00029754"/>
    </source>
</evidence>
<dbReference type="Gene3D" id="3.30.460.10">
    <property type="entry name" value="Beta Polymerase, domain 2"/>
    <property type="match status" value="1"/>
</dbReference>
<dbReference type="RefSeq" id="WP_101893116.1">
    <property type="nucleotide sequence ID" value="NZ_CP022684.1"/>
</dbReference>
<dbReference type="CDD" id="cd04876">
    <property type="entry name" value="ACT_RelA-SpoT"/>
    <property type="match status" value="1"/>
</dbReference>
<evidence type="ECO:0000259" key="8">
    <source>
        <dbReference type="PROSITE" id="PS51880"/>
    </source>
</evidence>
<dbReference type="GO" id="GO:0015969">
    <property type="term" value="P:guanosine tetraphosphate metabolic process"/>
    <property type="evidence" value="ECO:0007669"/>
    <property type="project" value="InterPro"/>
</dbReference>
<dbReference type="PROSITE" id="PS51671">
    <property type="entry name" value="ACT"/>
    <property type="match status" value="1"/>
</dbReference>
<dbReference type="GO" id="GO:0016301">
    <property type="term" value="F:kinase activity"/>
    <property type="evidence" value="ECO:0007669"/>
    <property type="project" value="UniProtKB-KW"/>
</dbReference>
<dbReference type="GO" id="GO:0008728">
    <property type="term" value="F:GTP diphosphokinase activity"/>
    <property type="evidence" value="ECO:0007669"/>
    <property type="project" value="TreeGrafter"/>
</dbReference>
<feature type="domain" description="ACT" evidence="7">
    <location>
        <begin position="671"/>
        <end position="746"/>
    </location>
</feature>
<dbReference type="Gene3D" id="3.30.70.260">
    <property type="match status" value="1"/>
</dbReference>
<dbReference type="SUPFAM" id="SSF55021">
    <property type="entry name" value="ACT-like"/>
    <property type="match status" value="1"/>
</dbReference>
<dbReference type="SMART" id="SM00954">
    <property type="entry name" value="RelA_SpoT"/>
    <property type="match status" value="1"/>
</dbReference>
<evidence type="ECO:0000256" key="4">
    <source>
        <dbReference type="ARBA" id="ARBA00032407"/>
    </source>
</evidence>
<evidence type="ECO:0000313" key="10">
    <source>
        <dbReference type="Proteomes" id="UP000235116"/>
    </source>
</evidence>
<dbReference type="Gene3D" id="3.10.20.30">
    <property type="match status" value="1"/>
</dbReference>
<dbReference type="NCBIfam" id="TIGR00691">
    <property type="entry name" value="spoT_relA"/>
    <property type="match status" value="1"/>
</dbReference>
<protein>
    <recommendedName>
        <fullName evidence="1">GTP pyrophosphokinase</fullName>
    </recommendedName>
    <alternativeName>
        <fullName evidence="4">(p)ppGpp synthase</fullName>
    </alternativeName>
    <alternativeName>
        <fullName evidence="3">ATP:GTP 3'-pyrophosphotransferase</fullName>
    </alternativeName>
    <alternativeName>
        <fullName evidence="5">ppGpp synthase I</fullName>
    </alternativeName>
</protein>
<dbReference type="EMBL" id="CP022684">
    <property type="protein sequence ID" value="AUM11777.1"/>
    <property type="molecule type" value="Genomic_DNA"/>
</dbReference>